<protein>
    <submittedName>
        <fullName evidence="2">Uncharacterized protein</fullName>
    </submittedName>
</protein>
<gene>
    <name evidence="2" type="ORF">Tco_0656806</name>
</gene>
<dbReference type="EMBL" id="BQNB010009332">
    <property type="protein sequence ID" value="GJS62022.1"/>
    <property type="molecule type" value="Genomic_DNA"/>
</dbReference>
<dbReference type="Proteomes" id="UP001151760">
    <property type="component" value="Unassembled WGS sequence"/>
</dbReference>
<feature type="region of interest" description="Disordered" evidence="1">
    <location>
        <begin position="106"/>
        <end position="135"/>
    </location>
</feature>
<accession>A0ABQ4XB17</accession>
<evidence type="ECO:0000313" key="2">
    <source>
        <dbReference type="EMBL" id="GJS62022.1"/>
    </source>
</evidence>
<feature type="compositionally biased region" description="Basic and acidic residues" evidence="1">
    <location>
        <begin position="106"/>
        <end position="127"/>
    </location>
</feature>
<organism evidence="2 3">
    <name type="scientific">Tanacetum coccineum</name>
    <dbReference type="NCBI Taxonomy" id="301880"/>
    <lineage>
        <taxon>Eukaryota</taxon>
        <taxon>Viridiplantae</taxon>
        <taxon>Streptophyta</taxon>
        <taxon>Embryophyta</taxon>
        <taxon>Tracheophyta</taxon>
        <taxon>Spermatophyta</taxon>
        <taxon>Magnoliopsida</taxon>
        <taxon>eudicotyledons</taxon>
        <taxon>Gunneridae</taxon>
        <taxon>Pentapetalae</taxon>
        <taxon>asterids</taxon>
        <taxon>campanulids</taxon>
        <taxon>Asterales</taxon>
        <taxon>Asteraceae</taxon>
        <taxon>Asteroideae</taxon>
        <taxon>Anthemideae</taxon>
        <taxon>Anthemidinae</taxon>
        <taxon>Tanacetum</taxon>
    </lineage>
</organism>
<keyword evidence="3" id="KW-1185">Reference proteome</keyword>
<reference evidence="2" key="2">
    <citation type="submission" date="2022-01" db="EMBL/GenBank/DDBJ databases">
        <authorList>
            <person name="Yamashiro T."/>
            <person name="Shiraishi A."/>
            <person name="Satake H."/>
            <person name="Nakayama K."/>
        </authorList>
    </citation>
    <scope>NUCLEOTIDE SEQUENCE</scope>
</reference>
<proteinExistence type="predicted"/>
<evidence type="ECO:0000256" key="1">
    <source>
        <dbReference type="SAM" id="MobiDB-lite"/>
    </source>
</evidence>
<name>A0ABQ4XB17_9ASTR</name>
<comment type="caution">
    <text evidence="2">The sequence shown here is derived from an EMBL/GenBank/DDBJ whole genome shotgun (WGS) entry which is preliminary data.</text>
</comment>
<evidence type="ECO:0000313" key="3">
    <source>
        <dbReference type="Proteomes" id="UP001151760"/>
    </source>
</evidence>
<reference evidence="2" key="1">
    <citation type="journal article" date="2022" name="Int. J. Mol. Sci.">
        <title>Draft Genome of Tanacetum Coccineum: Genomic Comparison of Closely Related Tanacetum-Family Plants.</title>
        <authorList>
            <person name="Yamashiro T."/>
            <person name="Shiraishi A."/>
            <person name="Nakayama K."/>
            <person name="Satake H."/>
        </authorList>
    </citation>
    <scope>NUCLEOTIDE SEQUENCE</scope>
</reference>
<sequence length="135" mass="15526">MPRKKFHVLAQHLQEVTEESLPKMVDTRVQELTKTQVPMYVAQGLIMERQQNQADVAKMIADAIKQDRKNIWAEITLKINNAITNHIPSLVDSSVRNYMSRHILHDDPHDDAHLEGENSAKRQKTSEHGTYVFGE</sequence>